<dbReference type="RefSeq" id="WP_175197526.1">
    <property type="nucleotide sequence ID" value="NZ_CADIKL010000039.1"/>
</dbReference>
<keyword evidence="1" id="KW-0175">Coiled coil</keyword>
<evidence type="ECO:0008006" key="4">
    <source>
        <dbReference type="Google" id="ProtNLM"/>
    </source>
</evidence>
<dbReference type="Proteomes" id="UP000494119">
    <property type="component" value="Unassembled WGS sequence"/>
</dbReference>
<dbReference type="EMBL" id="CADIKL010000039">
    <property type="protein sequence ID" value="CAB3803137.1"/>
    <property type="molecule type" value="Genomic_DNA"/>
</dbReference>
<name>A0A6J5GNV6_9BURK</name>
<accession>A0A6J5GNV6</accession>
<sequence>MEYGLFDETPAEREIMRRAAKAAQPTPPSCKQCRQRIYASFFFDDLGRNREADEVTGRLSNVGKLYRAHPISPLDRVYAFYYSGLGTPFDDSAEAAFSVMIDEVEDKATDHGKDSVKDAVNDEVKDKAKDFKDNYERMNRTVEQKRALLGARARQLDKQAGRVRRAAARSGDARAQKIVARSIAAEAGEIRHQAATAGADAIKAGLRRSLANIKRTSFKSLISKKAILKLAAGVSVDLIPATRDNGYLSQLLNLGPDIRLETAKEELKFVVEDAVKRQDANRPVAEVFVSVFGGGRGGALAKAFSNDVPSSMQGMVNGVKYDVSIKLHYLGLFDAMHAMSGSMLEFLDPVNGASFFAPNNPLWFFVPISPNVNMDDRDLQVPGFMGGLHLIAGQENRLWQRLSLNSGNDRVKQVVTGGIHEDVAGGYVDGEDGRQSDFARGAVLSMYQHALDWGVQFFGHDGMGFKTSDGKAQPLEVVAGEVFNRYFAARPGTADVLQLHESYLAWVNSLGGPSTASIPDQLSAHHQALLHWAGYARKNLPTYWVEAQKSVDDAIARAGDLLSQVRGAEPVGGKHVDYTPDGVPVTTYKSPEARQADEQWHLHLDATTSLYDDLKTQRERLGTLEQKIDHDVKALRERSAMSMMDRNPYLAAKIGAPLPGMQEQQDHERKTLAAWDNATQPLPQSLVPLFQNYLHDPVVSGTGDYAAVGLLYMNNVSYFNERRADVGEKASSISSTVEKGYEFTKEAVKKASKQIVHMFD</sequence>
<organism evidence="2 3">
    <name type="scientific">Paraburkholderia caffeinitolerans</name>
    <dbReference type="NCBI Taxonomy" id="1723730"/>
    <lineage>
        <taxon>Bacteria</taxon>
        <taxon>Pseudomonadati</taxon>
        <taxon>Pseudomonadota</taxon>
        <taxon>Betaproteobacteria</taxon>
        <taxon>Burkholderiales</taxon>
        <taxon>Burkholderiaceae</taxon>
        <taxon>Paraburkholderia</taxon>
    </lineage>
</organism>
<proteinExistence type="predicted"/>
<feature type="coiled-coil region" evidence="1">
    <location>
        <begin position="121"/>
        <end position="148"/>
    </location>
</feature>
<gene>
    <name evidence="2" type="ORF">LMG28688_05713</name>
</gene>
<keyword evidence="3" id="KW-1185">Reference proteome</keyword>
<evidence type="ECO:0000313" key="2">
    <source>
        <dbReference type="EMBL" id="CAB3803137.1"/>
    </source>
</evidence>
<protein>
    <recommendedName>
        <fullName evidence="4">DUF2235 domain-containing protein</fullName>
    </recommendedName>
</protein>
<dbReference type="AlphaFoldDB" id="A0A6J5GNV6"/>
<reference evidence="2 3" key="1">
    <citation type="submission" date="2020-04" db="EMBL/GenBank/DDBJ databases">
        <authorList>
            <person name="De Canck E."/>
        </authorList>
    </citation>
    <scope>NUCLEOTIDE SEQUENCE [LARGE SCALE GENOMIC DNA]</scope>
    <source>
        <strain evidence="2 3">LMG 28688</strain>
    </source>
</reference>
<evidence type="ECO:0000313" key="3">
    <source>
        <dbReference type="Proteomes" id="UP000494119"/>
    </source>
</evidence>
<evidence type="ECO:0000256" key="1">
    <source>
        <dbReference type="SAM" id="Coils"/>
    </source>
</evidence>